<feature type="region of interest" description="Disordered" evidence="11">
    <location>
        <begin position="434"/>
        <end position="456"/>
    </location>
</feature>
<dbReference type="PANTHER" id="PTHR45620:SF17">
    <property type="entry name" value="PDF RECEPTOR"/>
    <property type="match status" value="1"/>
</dbReference>
<dbReference type="InterPro" id="IPR017983">
    <property type="entry name" value="GPCR_2_secretin-like_CS"/>
</dbReference>
<name>A0AAV2H547_LYMST</name>
<feature type="transmembrane region" description="Helical" evidence="12">
    <location>
        <begin position="225"/>
        <end position="244"/>
    </location>
</feature>
<dbReference type="Gene3D" id="1.20.1070.10">
    <property type="entry name" value="Rhodopsin 7-helix transmembrane proteins"/>
    <property type="match status" value="1"/>
</dbReference>
<dbReference type="SMART" id="SM00008">
    <property type="entry name" value="HormR"/>
    <property type="match status" value="1"/>
</dbReference>
<dbReference type="InterPro" id="IPR050332">
    <property type="entry name" value="GPCR_2"/>
</dbReference>
<feature type="transmembrane region" description="Helical" evidence="12">
    <location>
        <begin position="251"/>
        <end position="271"/>
    </location>
</feature>
<keyword evidence="7 12" id="KW-0472">Membrane</keyword>
<proteinExistence type="inferred from homology"/>
<sequence length="511" mass="57977">MQKYSGFKNAEACLHKLGDLAHRTDGTFCRAVWDTILCWPAAQAGTEVQLPCPNLPGLVPENKAYRVCGPNGLWETKEKGVYTNGTGYTHYKNCYSKEAWEYYVKYMSNKTMEEKELIKDIIANSRTLEIVGLCISLVTTIISLVIFCYFSTLKCHRTRIHKNLFVAMIVQISMRIVLYVDQLVARETGGKVAGVASGDSNTIYDTPIFCEILYSLLEYTKTVKFMWMFIEGIYLHNMIAVSVFSGKPNYIVFYSIGWGFPVILTIAWFLSTNPYGYSFPRCWFAYYMNPLIWIIEGPRAAVMAVNLFFLLNIIRVLVMKLRESQTNEADKLRKAVKAAIVLLPLLGLTNFVIMLEPDGGDPVKFSVYSFSTSFLNASEGFFISLLYCFLNGEVRQTCRRQWDRWRQHRLIHSSSLRRMSRSLSIFTSFTEVPHTTTSQKSHPAAGASNGEVSEVNEGSLSRFSSIFKGRSSRRQSSRDMGSVMGVRSVTDVPDLPDIVTCRTDLMCEEKV</sequence>
<evidence type="ECO:0000256" key="6">
    <source>
        <dbReference type="ARBA" id="ARBA00023040"/>
    </source>
</evidence>
<keyword evidence="4 12" id="KW-0812">Transmembrane</keyword>
<feature type="domain" description="G-protein coupled receptors family 2 profile 1" evidence="13">
    <location>
        <begin position="12"/>
        <end position="98"/>
    </location>
</feature>
<dbReference type="Gene3D" id="4.10.1240.10">
    <property type="entry name" value="GPCR, family 2, extracellular hormone receptor domain"/>
    <property type="match status" value="1"/>
</dbReference>
<dbReference type="GO" id="GO:0008528">
    <property type="term" value="F:G protein-coupled peptide receptor activity"/>
    <property type="evidence" value="ECO:0007669"/>
    <property type="project" value="TreeGrafter"/>
</dbReference>
<comment type="subcellular location">
    <subcellularLocation>
        <location evidence="1">Cell membrane</location>
        <topology evidence="1">Multi-pass membrane protein</topology>
    </subcellularLocation>
</comment>
<dbReference type="PROSITE" id="PS50261">
    <property type="entry name" value="G_PROTEIN_RECEP_F2_4"/>
    <property type="match status" value="1"/>
</dbReference>
<dbReference type="Pfam" id="PF00002">
    <property type="entry name" value="7tm_2"/>
    <property type="match status" value="1"/>
</dbReference>
<dbReference type="AlphaFoldDB" id="A0AAV2H547"/>
<evidence type="ECO:0000256" key="11">
    <source>
        <dbReference type="SAM" id="MobiDB-lite"/>
    </source>
</evidence>
<dbReference type="InterPro" id="IPR017981">
    <property type="entry name" value="GPCR_2-like_7TM"/>
</dbReference>
<accession>A0AAV2H547</accession>
<evidence type="ECO:0000256" key="10">
    <source>
        <dbReference type="ARBA" id="ARBA00023224"/>
    </source>
</evidence>
<feature type="transmembrane region" description="Helical" evidence="12">
    <location>
        <begin position="291"/>
        <end position="314"/>
    </location>
</feature>
<evidence type="ECO:0000256" key="12">
    <source>
        <dbReference type="SAM" id="Phobius"/>
    </source>
</evidence>
<evidence type="ECO:0008006" key="17">
    <source>
        <dbReference type="Google" id="ProtNLM"/>
    </source>
</evidence>
<comment type="caution">
    <text evidence="15">The sequence shown here is derived from an EMBL/GenBank/DDBJ whole genome shotgun (WGS) entry which is preliminary data.</text>
</comment>
<keyword evidence="16" id="KW-1185">Reference proteome</keyword>
<dbReference type="Pfam" id="PF02793">
    <property type="entry name" value="HRM"/>
    <property type="match status" value="1"/>
</dbReference>
<evidence type="ECO:0000256" key="4">
    <source>
        <dbReference type="ARBA" id="ARBA00022692"/>
    </source>
</evidence>
<dbReference type="EMBL" id="CAXITT010000038">
    <property type="protein sequence ID" value="CAL1528814.1"/>
    <property type="molecule type" value="Genomic_DNA"/>
</dbReference>
<keyword evidence="9" id="KW-0325">Glycoprotein</keyword>
<feature type="domain" description="G-protein coupled receptors family 2 profile 2" evidence="14">
    <location>
        <begin position="125"/>
        <end position="391"/>
    </location>
</feature>
<dbReference type="PANTHER" id="PTHR45620">
    <property type="entry name" value="PDF RECEPTOR-LIKE PROTEIN-RELATED"/>
    <property type="match status" value="1"/>
</dbReference>
<dbReference type="SUPFAM" id="SSF111418">
    <property type="entry name" value="Hormone receptor domain"/>
    <property type="match status" value="1"/>
</dbReference>
<keyword evidence="5 12" id="KW-1133">Transmembrane helix</keyword>
<dbReference type="Proteomes" id="UP001497497">
    <property type="component" value="Unassembled WGS sequence"/>
</dbReference>
<evidence type="ECO:0000259" key="13">
    <source>
        <dbReference type="PROSITE" id="PS50227"/>
    </source>
</evidence>
<keyword evidence="8" id="KW-0675">Receptor</keyword>
<evidence type="ECO:0000256" key="5">
    <source>
        <dbReference type="ARBA" id="ARBA00022989"/>
    </source>
</evidence>
<evidence type="ECO:0000256" key="2">
    <source>
        <dbReference type="ARBA" id="ARBA00005314"/>
    </source>
</evidence>
<protein>
    <recommendedName>
        <fullName evidence="17">PDF receptor</fullName>
    </recommendedName>
</protein>
<dbReference type="InterPro" id="IPR001879">
    <property type="entry name" value="GPCR_2_extracellular_dom"/>
</dbReference>
<dbReference type="GO" id="GO:0007166">
    <property type="term" value="P:cell surface receptor signaling pathway"/>
    <property type="evidence" value="ECO:0007669"/>
    <property type="project" value="InterPro"/>
</dbReference>
<feature type="transmembrane region" description="Helical" evidence="12">
    <location>
        <begin position="335"/>
        <end position="355"/>
    </location>
</feature>
<feature type="transmembrane region" description="Helical" evidence="12">
    <location>
        <begin position="130"/>
        <end position="151"/>
    </location>
</feature>
<dbReference type="GO" id="GO:0005886">
    <property type="term" value="C:plasma membrane"/>
    <property type="evidence" value="ECO:0007669"/>
    <property type="project" value="UniProtKB-SubCell"/>
</dbReference>
<dbReference type="PROSITE" id="PS50227">
    <property type="entry name" value="G_PROTEIN_RECEP_F2_3"/>
    <property type="match status" value="1"/>
</dbReference>
<feature type="transmembrane region" description="Helical" evidence="12">
    <location>
        <begin position="163"/>
        <end position="180"/>
    </location>
</feature>
<dbReference type="InterPro" id="IPR036445">
    <property type="entry name" value="GPCR_2_extracell_dom_sf"/>
</dbReference>
<evidence type="ECO:0000313" key="15">
    <source>
        <dbReference type="EMBL" id="CAL1528814.1"/>
    </source>
</evidence>
<organism evidence="15 16">
    <name type="scientific">Lymnaea stagnalis</name>
    <name type="common">Great pond snail</name>
    <name type="synonym">Helix stagnalis</name>
    <dbReference type="NCBI Taxonomy" id="6523"/>
    <lineage>
        <taxon>Eukaryota</taxon>
        <taxon>Metazoa</taxon>
        <taxon>Spiralia</taxon>
        <taxon>Lophotrochozoa</taxon>
        <taxon>Mollusca</taxon>
        <taxon>Gastropoda</taxon>
        <taxon>Heterobranchia</taxon>
        <taxon>Euthyneura</taxon>
        <taxon>Panpulmonata</taxon>
        <taxon>Hygrophila</taxon>
        <taxon>Lymnaeoidea</taxon>
        <taxon>Lymnaeidae</taxon>
        <taxon>Lymnaea</taxon>
    </lineage>
</organism>
<evidence type="ECO:0000313" key="16">
    <source>
        <dbReference type="Proteomes" id="UP001497497"/>
    </source>
</evidence>
<evidence type="ECO:0000256" key="8">
    <source>
        <dbReference type="ARBA" id="ARBA00023170"/>
    </source>
</evidence>
<dbReference type="InterPro" id="IPR000832">
    <property type="entry name" value="GPCR_2_secretin-like"/>
</dbReference>
<dbReference type="PROSITE" id="PS00649">
    <property type="entry name" value="G_PROTEIN_RECEP_F2_1"/>
    <property type="match status" value="1"/>
</dbReference>
<keyword evidence="6" id="KW-0297">G-protein coupled receptor</keyword>
<evidence type="ECO:0000256" key="7">
    <source>
        <dbReference type="ARBA" id="ARBA00023136"/>
    </source>
</evidence>
<dbReference type="PRINTS" id="PR00249">
    <property type="entry name" value="GPCRSECRETIN"/>
</dbReference>
<feature type="transmembrane region" description="Helical" evidence="12">
    <location>
        <begin position="367"/>
        <end position="390"/>
    </location>
</feature>
<reference evidence="15 16" key="1">
    <citation type="submission" date="2024-04" db="EMBL/GenBank/DDBJ databases">
        <authorList>
            <consortium name="Genoscope - CEA"/>
            <person name="William W."/>
        </authorList>
    </citation>
    <scope>NUCLEOTIDE SEQUENCE [LARGE SCALE GENOMIC DNA]</scope>
</reference>
<evidence type="ECO:0000259" key="14">
    <source>
        <dbReference type="PROSITE" id="PS50261"/>
    </source>
</evidence>
<keyword evidence="10" id="KW-0807">Transducer</keyword>
<evidence type="ECO:0000256" key="1">
    <source>
        <dbReference type="ARBA" id="ARBA00004651"/>
    </source>
</evidence>
<comment type="similarity">
    <text evidence="2">Belongs to the G-protein coupled receptor 2 family.</text>
</comment>
<evidence type="ECO:0000256" key="3">
    <source>
        <dbReference type="ARBA" id="ARBA00022475"/>
    </source>
</evidence>
<gene>
    <name evidence="15" type="ORF">GSLYS_00002984001</name>
</gene>
<evidence type="ECO:0000256" key="9">
    <source>
        <dbReference type="ARBA" id="ARBA00023180"/>
    </source>
</evidence>
<dbReference type="GO" id="GO:0007188">
    <property type="term" value="P:adenylate cyclase-modulating G protein-coupled receptor signaling pathway"/>
    <property type="evidence" value="ECO:0007669"/>
    <property type="project" value="TreeGrafter"/>
</dbReference>
<keyword evidence="3" id="KW-1003">Cell membrane</keyword>